<accession>A0A5C3M2F6</accession>
<gene>
    <name evidence="1" type="ORF">BDQ12DRAFT_562821</name>
</gene>
<reference evidence="1 2" key="1">
    <citation type="journal article" date="2019" name="Nat. Ecol. Evol.">
        <title>Megaphylogeny resolves global patterns of mushroom evolution.</title>
        <authorList>
            <person name="Varga T."/>
            <person name="Krizsan K."/>
            <person name="Foldi C."/>
            <person name="Dima B."/>
            <person name="Sanchez-Garcia M."/>
            <person name="Sanchez-Ramirez S."/>
            <person name="Szollosi G.J."/>
            <person name="Szarkandi J.G."/>
            <person name="Papp V."/>
            <person name="Albert L."/>
            <person name="Andreopoulos W."/>
            <person name="Angelini C."/>
            <person name="Antonin V."/>
            <person name="Barry K.W."/>
            <person name="Bougher N.L."/>
            <person name="Buchanan P."/>
            <person name="Buyck B."/>
            <person name="Bense V."/>
            <person name="Catcheside P."/>
            <person name="Chovatia M."/>
            <person name="Cooper J."/>
            <person name="Damon W."/>
            <person name="Desjardin D."/>
            <person name="Finy P."/>
            <person name="Geml J."/>
            <person name="Haridas S."/>
            <person name="Hughes K."/>
            <person name="Justo A."/>
            <person name="Karasinski D."/>
            <person name="Kautmanova I."/>
            <person name="Kiss B."/>
            <person name="Kocsube S."/>
            <person name="Kotiranta H."/>
            <person name="LaButti K.M."/>
            <person name="Lechner B.E."/>
            <person name="Liimatainen K."/>
            <person name="Lipzen A."/>
            <person name="Lukacs Z."/>
            <person name="Mihaltcheva S."/>
            <person name="Morgado L.N."/>
            <person name="Niskanen T."/>
            <person name="Noordeloos M.E."/>
            <person name="Ohm R.A."/>
            <person name="Ortiz-Santana B."/>
            <person name="Ovrebo C."/>
            <person name="Racz N."/>
            <person name="Riley R."/>
            <person name="Savchenko A."/>
            <person name="Shiryaev A."/>
            <person name="Soop K."/>
            <person name="Spirin V."/>
            <person name="Szebenyi C."/>
            <person name="Tomsovsky M."/>
            <person name="Tulloss R.E."/>
            <person name="Uehling J."/>
            <person name="Grigoriev I.V."/>
            <person name="Vagvolgyi C."/>
            <person name="Papp T."/>
            <person name="Martin F.M."/>
            <person name="Miettinen O."/>
            <person name="Hibbett D.S."/>
            <person name="Nagy L.G."/>
        </authorList>
    </citation>
    <scope>NUCLEOTIDE SEQUENCE [LARGE SCALE GENOMIC DNA]</scope>
    <source>
        <strain evidence="1 2">CBS 166.37</strain>
    </source>
</reference>
<protein>
    <recommendedName>
        <fullName evidence="3">CCHC-type domain-containing protein</fullName>
    </recommendedName>
</protein>
<feature type="non-terminal residue" evidence="1">
    <location>
        <position position="1"/>
    </location>
</feature>
<evidence type="ECO:0000313" key="2">
    <source>
        <dbReference type="Proteomes" id="UP000308652"/>
    </source>
</evidence>
<dbReference type="OrthoDB" id="4230923at2759"/>
<sequence length="123" mass="13553">IELEGTWVCARKLLAETTRCLGRQHVGHFAKECKAPSATCARCTVAHPTLECTFNNRDIAANSCFNCQATGHGAESCSCPIYTRTPWVCYHNSIAVKYVGFSSTDPKTWRLLETSVPWGMPPS</sequence>
<proteinExistence type="predicted"/>
<dbReference type="Proteomes" id="UP000308652">
    <property type="component" value="Unassembled WGS sequence"/>
</dbReference>
<evidence type="ECO:0008006" key="3">
    <source>
        <dbReference type="Google" id="ProtNLM"/>
    </source>
</evidence>
<dbReference type="EMBL" id="ML213623">
    <property type="protein sequence ID" value="TFK35211.1"/>
    <property type="molecule type" value="Genomic_DNA"/>
</dbReference>
<evidence type="ECO:0000313" key="1">
    <source>
        <dbReference type="EMBL" id="TFK35211.1"/>
    </source>
</evidence>
<feature type="non-terminal residue" evidence="1">
    <location>
        <position position="123"/>
    </location>
</feature>
<dbReference type="AlphaFoldDB" id="A0A5C3M2F6"/>
<keyword evidence="2" id="KW-1185">Reference proteome</keyword>
<organism evidence="1 2">
    <name type="scientific">Crucibulum laeve</name>
    <dbReference type="NCBI Taxonomy" id="68775"/>
    <lineage>
        <taxon>Eukaryota</taxon>
        <taxon>Fungi</taxon>
        <taxon>Dikarya</taxon>
        <taxon>Basidiomycota</taxon>
        <taxon>Agaricomycotina</taxon>
        <taxon>Agaricomycetes</taxon>
        <taxon>Agaricomycetidae</taxon>
        <taxon>Agaricales</taxon>
        <taxon>Agaricineae</taxon>
        <taxon>Nidulariaceae</taxon>
        <taxon>Crucibulum</taxon>
    </lineage>
</organism>
<name>A0A5C3M2F6_9AGAR</name>